<dbReference type="SMART" id="SM00387">
    <property type="entry name" value="HATPase_c"/>
    <property type="match status" value="1"/>
</dbReference>
<dbReference type="InterPro" id="IPR000014">
    <property type="entry name" value="PAS"/>
</dbReference>
<evidence type="ECO:0000259" key="12">
    <source>
        <dbReference type="PROSITE" id="PS50113"/>
    </source>
</evidence>
<evidence type="ECO:0000256" key="8">
    <source>
        <dbReference type="ARBA" id="ARBA00074306"/>
    </source>
</evidence>
<feature type="domain" description="Phytochrome chromophore attachment site" evidence="9">
    <location>
        <begin position="339"/>
        <end position="497"/>
    </location>
</feature>
<proteinExistence type="inferred from homology"/>
<dbReference type="SUPFAM" id="SSF47384">
    <property type="entry name" value="Homodimeric domain of signal transducing histidine kinase"/>
    <property type="match status" value="1"/>
</dbReference>
<dbReference type="CDD" id="cd16922">
    <property type="entry name" value="HATPase_EvgS-ArcB-TorS-like"/>
    <property type="match status" value="1"/>
</dbReference>
<dbReference type="STRING" id="1781255.BH720_08670"/>
<dbReference type="Pfam" id="PF02518">
    <property type="entry name" value="HATPase_c"/>
    <property type="match status" value="1"/>
</dbReference>
<dbReference type="InterPro" id="IPR003018">
    <property type="entry name" value="GAF"/>
</dbReference>
<evidence type="ECO:0000256" key="2">
    <source>
        <dbReference type="ARBA" id="ARBA00006402"/>
    </source>
</evidence>
<dbReference type="SMART" id="SM00091">
    <property type="entry name" value="PAS"/>
    <property type="match status" value="2"/>
</dbReference>
<dbReference type="FunFam" id="3.30.565.10:FF:000010">
    <property type="entry name" value="Sensor histidine kinase RcsC"/>
    <property type="match status" value="1"/>
</dbReference>
<dbReference type="SMART" id="SM00065">
    <property type="entry name" value="GAF"/>
    <property type="match status" value="1"/>
</dbReference>
<sequence length="1050" mass="117243">MNWISICEVFNALHQAANARNRVSLVLIAGACPQLCQQLEQTWKNAESSLKQSSLAIALTLTKTPPSDTLPLAGLKPLLVRLNLAEVAASLTILSSELNVWMQLQAIDSSSTPEQWELTLTFEPDAIAQWLQRPETLAILPNLAYLEPSDLQNDRALLRRLWLQLLPLMEQQHSTATPGPQLPRPHSTFRPPSLLSDESLFSQSPYGIFWESLDGGLLRANPAFCQLLGYTEIQLRHLDARSISHPEDFAREVRAIQALLHQSSNPQIFKKRFFRRNGSVVWTEVCLSIVKASEAEEPYLLGFVTDLTDLRASERDRDEQSQREALAHQIASLVRSHLELPSILQKMVELLQTHLGADRVVAYQLLPNHSGVCLAEAVDPVYPTLQGQIFGAECLPSTYLEAYSRGRFWLATDIQALELAKCHRQMLDGIRVRSAIAAPILLSHDRLSAANTEDSPTLHPEENTLWGLLVVHQCRMPRQWTVQEQQLVQAVAERIAQAVEHAALSQQLRAYVQELEIRVAQRTQSLARSLALEKLLRQLAQLGRDRACTEKILQSVAVGLTEMFQPARVRISTYEARQQVFRPTEVTPTAPWMLDAQSLLERPEGERLNLPAGGTEILKPIQDDRGLLGAIQLYCPQSYLLEFSDLALIEQVASECAIALRQSHWQVPKSASSENANDFHLFLEKSVDVFVEYDADTDLAGNWVFRCLYLNPAGVEFLGDAAAAIGQPIRTLWRDRATEIELALKQVFHQGEQMFVSHQFVSGTLESLYIPIASPAGGVQRVLAIYRDVSESRHQWQSLQEQNHQLTVVNRLKEEFIATTSHELRTPLTAIMGFSSVLLTETFGSLNSKQRDYLERINGSGKHLLELINDILDLSRIEANRLELEPQLVFIQEICESIVGLLQERAGSQGIALEIEIDPTLEYMVTDPKRLRQILLNLLSNAVKFTPNGSVGLKVYRSSEGQNPRVANWVHFLVWDTGIGISPANQHLLFSPFSQIDSSLSRKHQGTGLGLAIARKLAELQGGTIALESCLGEGSRFTLSLPSPANPALA</sequence>
<keyword evidence="5" id="KW-0808">Transferase</keyword>
<comment type="similarity">
    <text evidence="2">In the N-terminal section; belongs to the phytochrome family.</text>
</comment>
<dbReference type="PROSITE" id="PS50112">
    <property type="entry name" value="PAS"/>
    <property type="match status" value="1"/>
</dbReference>
<dbReference type="Pfam" id="PF08447">
    <property type="entry name" value="PAS_3"/>
    <property type="match status" value="1"/>
</dbReference>
<dbReference type="SUPFAM" id="SSF55785">
    <property type="entry name" value="PYP-like sensor domain (PAS domain)"/>
    <property type="match status" value="1"/>
</dbReference>
<keyword evidence="4" id="KW-0597">Phosphoprotein</keyword>
<dbReference type="PROSITE" id="PS50046">
    <property type="entry name" value="PHYTOCHROME_2"/>
    <property type="match status" value="1"/>
</dbReference>
<dbReference type="Pfam" id="PF00512">
    <property type="entry name" value="HisKA"/>
    <property type="match status" value="1"/>
</dbReference>
<dbReference type="SMART" id="SM00388">
    <property type="entry name" value="HisKA"/>
    <property type="match status" value="1"/>
</dbReference>
<dbReference type="InterPro" id="IPR036890">
    <property type="entry name" value="HATPase_C_sf"/>
</dbReference>
<dbReference type="Gene3D" id="3.30.450.40">
    <property type="match status" value="1"/>
</dbReference>
<dbReference type="PANTHER" id="PTHR43047:SF63">
    <property type="entry name" value="HISTIDINE KINASE"/>
    <property type="match status" value="1"/>
</dbReference>
<dbReference type="InterPro" id="IPR036097">
    <property type="entry name" value="HisK_dim/P_sf"/>
</dbReference>
<feature type="domain" description="PAS" evidence="11">
    <location>
        <begin position="200"/>
        <end position="263"/>
    </location>
</feature>
<dbReference type="PRINTS" id="PR00344">
    <property type="entry name" value="BCTRLSENSOR"/>
</dbReference>
<evidence type="ECO:0000256" key="6">
    <source>
        <dbReference type="ARBA" id="ARBA00022777"/>
    </source>
</evidence>
<dbReference type="CDD" id="cd00130">
    <property type="entry name" value="PAS"/>
    <property type="match status" value="1"/>
</dbReference>
<dbReference type="NCBIfam" id="TIGR00229">
    <property type="entry name" value="sensory_box"/>
    <property type="match status" value="1"/>
</dbReference>
<dbReference type="InterPro" id="IPR013656">
    <property type="entry name" value="PAS_4"/>
</dbReference>
<dbReference type="InterPro" id="IPR003594">
    <property type="entry name" value="HATPase_dom"/>
</dbReference>
<evidence type="ECO:0000256" key="1">
    <source>
        <dbReference type="ARBA" id="ARBA00000085"/>
    </source>
</evidence>
<name>A0A1E5QLX6_9CYAN</name>
<dbReference type="Pfam" id="PF01590">
    <property type="entry name" value="GAF"/>
    <property type="match status" value="1"/>
</dbReference>
<dbReference type="EC" id="2.7.13.3" evidence="3"/>
<dbReference type="CDD" id="cd00082">
    <property type="entry name" value="HisKA"/>
    <property type="match status" value="1"/>
</dbReference>
<evidence type="ECO:0000313" key="13">
    <source>
        <dbReference type="EMBL" id="OEJ75577.1"/>
    </source>
</evidence>
<dbReference type="RefSeq" id="WP_069966790.1">
    <property type="nucleotide sequence ID" value="NZ_CM124774.1"/>
</dbReference>
<keyword evidence="6" id="KW-0418">Kinase</keyword>
<dbReference type="InterPro" id="IPR029016">
    <property type="entry name" value="GAF-like_dom_sf"/>
</dbReference>
<dbReference type="SUPFAM" id="SSF55874">
    <property type="entry name" value="ATPase domain of HSP90 chaperone/DNA topoisomerase II/histidine kinase"/>
    <property type="match status" value="1"/>
</dbReference>
<comment type="catalytic activity">
    <reaction evidence="1">
        <text>ATP + protein L-histidine = ADP + protein N-phospho-L-histidine.</text>
        <dbReference type="EC" id="2.7.13.3"/>
    </reaction>
</comment>
<dbReference type="Gene3D" id="3.30.565.10">
    <property type="entry name" value="Histidine kinase-like ATPase, C-terminal domain"/>
    <property type="match status" value="1"/>
</dbReference>
<dbReference type="Gene3D" id="1.10.287.130">
    <property type="match status" value="1"/>
</dbReference>
<dbReference type="Pfam" id="PF08448">
    <property type="entry name" value="PAS_4"/>
    <property type="match status" value="1"/>
</dbReference>
<evidence type="ECO:0000256" key="4">
    <source>
        <dbReference type="ARBA" id="ARBA00022553"/>
    </source>
</evidence>
<dbReference type="GO" id="GO:0005886">
    <property type="term" value="C:plasma membrane"/>
    <property type="evidence" value="ECO:0007669"/>
    <property type="project" value="TreeGrafter"/>
</dbReference>
<gene>
    <name evidence="13" type="ORF">BH720_08670</name>
</gene>
<accession>A0A1E5QLX6</accession>
<dbReference type="InterPro" id="IPR001610">
    <property type="entry name" value="PAC"/>
</dbReference>
<dbReference type="PROSITE" id="PS50109">
    <property type="entry name" value="HIS_KIN"/>
    <property type="match status" value="1"/>
</dbReference>
<evidence type="ECO:0000256" key="7">
    <source>
        <dbReference type="ARBA" id="ARBA00023012"/>
    </source>
</evidence>
<dbReference type="GO" id="GO:0000155">
    <property type="term" value="F:phosphorelay sensor kinase activity"/>
    <property type="evidence" value="ECO:0007669"/>
    <property type="project" value="InterPro"/>
</dbReference>
<evidence type="ECO:0000256" key="5">
    <source>
        <dbReference type="ARBA" id="ARBA00022679"/>
    </source>
</evidence>
<dbReference type="InterPro" id="IPR004358">
    <property type="entry name" value="Sig_transdc_His_kin-like_C"/>
</dbReference>
<organism evidence="13">
    <name type="scientific">Desertifilum tharense IPPAS B-1220</name>
    <dbReference type="NCBI Taxonomy" id="1781255"/>
    <lineage>
        <taxon>Bacteria</taxon>
        <taxon>Bacillati</taxon>
        <taxon>Cyanobacteriota</taxon>
        <taxon>Cyanophyceae</taxon>
        <taxon>Desertifilales</taxon>
        <taxon>Desertifilaceae</taxon>
        <taxon>Desertifilum</taxon>
    </lineage>
</organism>
<reference evidence="13" key="1">
    <citation type="submission" date="2016-09" db="EMBL/GenBank/DDBJ databases">
        <title>Draft genome of thermotolerant cyanobacterium Desertifilum sp. strain IPPAS B-1220.</title>
        <authorList>
            <person name="Sinetova M.A."/>
            <person name="Bolakhan K."/>
            <person name="Zayadan B.K."/>
            <person name="Mironov K.S."/>
            <person name="Ustinova V."/>
            <person name="Kupriyanova E.V."/>
            <person name="Sidorov R.A."/>
            <person name="Skrypnik A.N."/>
            <person name="Gogoleva N.E."/>
            <person name="Gogolev Y.V."/>
            <person name="Los D.A."/>
        </authorList>
    </citation>
    <scope>NUCLEOTIDE SEQUENCE [LARGE SCALE GENOMIC DNA]</scope>
    <source>
        <strain evidence="13">IPPAS B-1220</strain>
    </source>
</reference>
<evidence type="ECO:0000259" key="11">
    <source>
        <dbReference type="PROSITE" id="PS50112"/>
    </source>
</evidence>
<dbReference type="AlphaFoldDB" id="A0A1E5QLX6"/>
<dbReference type="PANTHER" id="PTHR43047">
    <property type="entry name" value="TWO-COMPONENT HISTIDINE PROTEIN KINASE"/>
    <property type="match status" value="1"/>
</dbReference>
<dbReference type="InterPro" id="IPR016132">
    <property type="entry name" value="Phyto_chromo_attachment"/>
</dbReference>
<dbReference type="InterPro" id="IPR000700">
    <property type="entry name" value="PAS-assoc_C"/>
</dbReference>
<dbReference type="Gene3D" id="3.30.450.20">
    <property type="entry name" value="PAS domain"/>
    <property type="match status" value="2"/>
</dbReference>
<dbReference type="SUPFAM" id="SSF55781">
    <property type="entry name" value="GAF domain-like"/>
    <property type="match status" value="1"/>
</dbReference>
<comment type="caution">
    <text evidence="13">The sequence shown here is derived from an EMBL/GenBank/DDBJ whole genome shotgun (WGS) entry which is preliminary data.</text>
</comment>
<dbReference type="SMART" id="SM00086">
    <property type="entry name" value="PAC"/>
    <property type="match status" value="2"/>
</dbReference>
<keyword evidence="7" id="KW-0902">Two-component regulatory system</keyword>
<dbReference type="InterPro" id="IPR013655">
    <property type="entry name" value="PAS_fold_3"/>
</dbReference>
<feature type="domain" description="Histidine kinase" evidence="10">
    <location>
        <begin position="819"/>
        <end position="1045"/>
    </location>
</feature>
<dbReference type="GO" id="GO:0009927">
    <property type="term" value="F:histidine phosphotransfer kinase activity"/>
    <property type="evidence" value="ECO:0007669"/>
    <property type="project" value="TreeGrafter"/>
</dbReference>
<dbReference type="InterPro" id="IPR005467">
    <property type="entry name" value="His_kinase_dom"/>
</dbReference>
<evidence type="ECO:0000259" key="9">
    <source>
        <dbReference type="PROSITE" id="PS50046"/>
    </source>
</evidence>
<protein>
    <recommendedName>
        <fullName evidence="8">Circadian input-output histidine kinase CikA</fullName>
        <ecNumber evidence="3">2.7.13.3</ecNumber>
    </recommendedName>
</protein>
<evidence type="ECO:0000256" key="3">
    <source>
        <dbReference type="ARBA" id="ARBA00012438"/>
    </source>
</evidence>
<feature type="domain" description="PAC" evidence="12">
    <location>
        <begin position="267"/>
        <end position="319"/>
    </location>
</feature>
<dbReference type="EMBL" id="MJGC01000048">
    <property type="protein sequence ID" value="OEJ75577.1"/>
    <property type="molecule type" value="Genomic_DNA"/>
</dbReference>
<evidence type="ECO:0000259" key="10">
    <source>
        <dbReference type="PROSITE" id="PS50109"/>
    </source>
</evidence>
<dbReference type="InterPro" id="IPR003661">
    <property type="entry name" value="HisK_dim/P_dom"/>
</dbReference>
<dbReference type="PROSITE" id="PS50113">
    <property type="entry name" value="PAC"/>
    <property type="match status" value="1"/>
</dbReference>
<dbReference type="InterPro" id="IPR035965">
    <property type="entry name" value="PAS-like_dom_sf"/>
</dbReference>